<name>A0A3M9XQ76_9HYPH</name>
<protein>
    <submittedName>
        <fullName evidence="1">Uncharacterized protein</fullName>
    </submittedName>
</protein>
<keyword evidence="2" id="KW-1185">Reference proteome</keyword>
<dbReference type="AlphaFoldDB" id="A0A3M9XQ76"/>
<reference evidence="1 2" key="1">
    <citation type="submission" date="2018-08" db="EMBL/GenBank/DDBJ databases">
        <title>Genome sequence of Methylocystis hirsuta CSC1, a methanotroph able to accumulate PHAs.</title>
        <authorList>
            <person name="Bordel S."/>
            <person name="Rodriguez E."/>
            <person name="Gancedo J."/>
            <person name="Munoz R."/>
        </authorList>
    </citation>
    <scope>NUCLEOTIDE SEQUENCE [LARGE SCALE GENOMIC DNA]</scope>
    <source>
        <strain evidence="1 2">CSC1</strain>
    </source>
</reference>
<evidence type="ECO:0000313" key="1">
    <source>
        <dbReference type="EMBL" id="RNJ50439.1"/>
    </source>
</evidence>
<dbReference type="EMBL" id="QWDD01000001">
    <property type="protein sequence ID" value="RNJ50439.1"/>
    <property type="molecule type" value="Genomic_DNA"/>
</dbReference>
<evidence type="ECO:0000313" key="2">
    <source>
        <dbReference type="Proteomes" id="UP000268623"/>
    </source>
</evidence>
<organism evidence="1 2">
    <name type="scientific">Methylocystis hirsuta</name>
    <dbReference type="NCBI Taxonomy" id="369798"/>
    <lineage>
        <taxon>Bacteria</taxon>
        <taxon>Pseudomonadati</taxon>
        <taxon>Pseudomonadota</taxon>
        <taxon>Alphaproteobacteria</taxon>
        <taxon>Hyphomicrobiales</taxon>
        <taxon>Methylocystaceae</taxon>
        <taxon>Methylocystis</taxon>
    </lineage>
</organism>
<accession>A0A3M9XQ76</accession>
<dbReference type="Proteomes" id="UP000268623">
    <property type="component" value="Unassembled WGS sequence"/>
</dbReference>
<proteinExistence type="predicted"/>
<comment type="caution">
    <text evidence="1">The sequence shown here is derived from an EMBL/GenBank/DDBJ whole genome shotgun (WGS) entry which is preliminary data.</text>
</comment>
<sequence length="76" mass="8861">MKAISFGPYFVSKLKLNLFLHPSTGRNVSPSKAGRGVIFAQFFPRFSLYFRRYALIVDYRVFGRMILLPLPWRVGF</sequence>
<gene>
    <name evidence="1" type="ORF">D1O30_13460</name>
</gene>